<evidence type="ECO:0000256" key="6">
    <source>
        <dbReference type="ARBA" id="ARBA00022807"/>
    </source>
</evidence>
<evidence type="ECO:0000313" key="11">
    <source>
        <dbReference type="Proteomes" id="UP000694565"/>
    </source>
</evidence>
<feature type="compositionally biased region" description="Low complexity" evidence="8">
    <location>
        <begin position="470"/>
        <end position="485"/>
    </location>
</feature>
<dbReference type="PANTHER" id="PTHR24006">
    <property type="entry name" value="UBIQUITIN CARBOXYL-TERMINAL HYDROLASE"/>
    <property type="match status" value="1"/>
</dbReference>
<dbReference type="PROSITE" id="PS00973">
    <property type="entry name" value="USP_2"/>
    <property type="match status" value="1"/>
</dbReference>
<reference evidence="10" key="2">
    <citation type="submission" date="2025-09" db="UniProtKB">
        <authorList>
            <consortium name="Ensembl"/>
        </authorList>
    </citation>
    <scope>IDENTIFICATION</scope>
</reference>
<dbReference type="InterPro" id="IPR050164">
    <property type="entry name" value="Peptidase_C19"/>
</dbReference>
<proteinExistence type="inferred from homology"/>
<accession>A0A8C2ZVE7</accession>
<evidence type="ECO:0000259" key="9">
    <source>
        <dbReference type="PROSITE" id="PS50235"/>
    </source>
</evidence>
<evidence type="ECO:0000256" key="5">
    <source>
        <dbReference type="ARBA" id="ARBA00022801"/>
    </source>
</evidence>
<evidence type="ECO:0000256" key="1">
    <source>
        <dbReference type="ARBA" id="ARBA00000707"/>
    </source>
</evidence>
<dbReference type="GO" id="GO:0006508">
    <property type="term" value="P:proteolysis"/>
    <property type="evidence" value="ECO:0007669"/>
    <property type="project" value="UniProtKB-KW"/>
</dbReference>
<sequence length="546" mass="60387">MPIVDKLKEALKPGRKETGDEGDLNKLLASSAKKVLLQKIEFEPATKGFSYQLDSLKNKYVILNPRNEGATSQRATDDCTVPSVSENTVGGQIDGIPAPQKMLFSGNKLTLKWERVYRVGAGLHNLGNTCFLNSTVQCLTYTPPLANYLLSKEHSRACHQSGFCMICIMQNHIIQAFANTGNAIKPVSFIRDLKKIARHFRFGSQEDAHEFLRYTIDAMQKTCLNGYPKLDRQTQATTLVHQIFGGYLRSRVKCSICKSVSDTYDPYLDIALEIRQAANIVRALEQFVKPDILCGENAYMCAKCKKKVPATKRFTVHRTSNVLTLSLKRFANFSGGKITKDVGYPEFLNIRPYMSQSSGDPVMYGLYAVLVHSGYSCHAGHYYCYVKASNGQWYQMNDSMVHSSNIKVVLNQQAYIQSMDGGLGLPISRNGVCSQPQPRLSNWTSFSNGPPKLPGGPSFIEEPFKKLKKPSPQSQVQSRSVTPTSFNNGVGRAEGDKKQGGEGRGMSASTSFKSLSDSSSADTTDSKVKFAPVNTILGSKFIFFII</sequence>
<feature type="region of interest" description="Disordered" evidence="8">
    <location>
        <begin position="436"/>
        <end position="526"/>
    </location>
</feature>
<evidence type="ECO:0000256" key="7">
    <source>
        <dbReference type="RuleBase" id="RU366025"/>
    </source>
</evidence>
<keyword evidence="5 7" id="KW-0378">Hydrolase</keyword>
<dbReference type="AlphaFoldDB" id="A0A8C2ZVE7"/>
<dbReference type="FunFam" id="3.90.70.10:FF:000016">
    <property type="entry name" value="Ubiquitin carboxyl-terminal hydrolase 36"/>
    <property type="match status" value="1"/>
</dbReference>
<feature type="compositionally biased region" description="Low complexity" evidence="8">
    <location>
        <begin position="507"/>
        <end position="523"/>
    </location>
</feature>
<organism evidence="10 11">
    <name type="scientific">Cyclopterus lumpus</name>
    <name type="common">Lumpsucker</name>
    <dbReference type="NCBI Taxonomy" id="8103"/>
    <lineage>
        <taxon>Eukaryota</taxon>
        <taxon>Metazoa</taxon>
        <taxon>Chordata</taxon>
        <taxon>Craniata</taxon>
        <taxon>Vertebrata</taxon>
        <taxon>Euteleostomi</taxon>
        <taxon>Actinopterygii</taxon>
        <taxon>Neopterygii</taxon>
        <taxon>Teleostei</taxon>
        <taxon>Neoteleostei</taxon>
        <taxon>Acanthomorphata</taxon>
        <taxon>Eupercaria</taxon>
        <taxon>Perciformes</taxon>
        <taxon>Cottioidei</taxon>
        <taxon>Cottales</taxon>
        <taxon>Cyclopteridae</taxon>
        <taxon>Cyclopterus</taxon>
    </lineage>
</organism>
<comment type="similarity">
    <text evidence="7">Belongs to the peptidase C19 family.</text>
</comment>
<keyword evidence="3 7" id="KW-0645">Protease</keyword>
<dbReference type="PROSITE" id="PS50235">
    <property type="entry name" value="USP_3"/>
    <property type="match status" value="1"/>
</dbReference>
<dbReference type="SUPFAM" id="SSF54001">
    <property type="entry name" value="Cysteine proteinases"/>
    <property type="match status" value="1"/>
</dbReference>
<dbReference type="CDD" id="cd02661">
    <property type="entry name" value="Peptidase_C19E"/>
    <property type="match status" value="1"/>
</dbReference>
<evidence type="ECO:0000313" key="10">
    <source>
        <dbReference type="Ensembl" id="ENSCLMP00005032007.1"/>
    </source>
</evidence>
<dbReference type="InterPro" id="IPR028889">
    <property type="entry name" value="USP"/>
</dbReference>
<dbReference type="GO" id="GO:0005829">
    <property type="term" value="C:cytosol"/>
    <property type="evidence" value="ECO:0007669"/>
    <property type="project" value="TreeGrafter"/>
</dbReference>
<dbReference type="GO" id="GO:0016579">
    <property type="term" value="P:protein deubiquitination"/>
    <property type="evidence" value="ECO:0007669"/>
    <property type="project" value="InterPro"/>
</dbReference>
<keyword evidence="4 7" id="KW-0833">Ubl conjugation pathway</keyword>
<dbReference type="Gene3D" id="3.90.70.10">
    <property type="entry name" value="Cysteine proteinases"/>
    <property type="match status" value="1"/>
</dbReference>
<evidence type="ECO:0000256" key="3">
    <source>
        <dbReference type="ARBA" id="ARBA00022670"/>
    </source>
</evidence>
<dbReference type="Proteomes" id="UP000694565">
    <property type="component" value="Unplaced"/>
</dbReference>
<dbReference type="InterPro" id="IPR018200">
    <property type="entry name" value="USP_CS"/>
</dbReference>
<dbReference type="GO" id="GO:0005634">
    <property type="term" value="C:nucleus"/>
    <property type="evidence" value="ECO:0007669"/>
    <property type="project" value="TreeGrafter"/>
</dbReference>
<dbReference type="GO" id="GO:0042981">
    <property type="term" value="P:regulation of apoptotic process"/>
    <property type="evidence" value="ECO:0007669"/>
    <property type="project" value="TreeGrafter"/>
</dbReference>
<dbReference type="PROSITE" id="PS00972">
    <property type="entry name" value="USP_1"/>
    <property type="match status" value="1"/>
</dbReference>
<evidence type="ECO:0000256" key="4">
    <source>
        <dbReference type="ARBA" id="ARBA00022786"/>
    </source>
</evidence>
<dbReference type="InterPro" id="IPR038765">
    <property type="entry name" value="Papain-like_cys_pep_sf"/>
</dbReference>
<evidence type="ECO:0000256" key="8">
    <source>
        <dbReference type="SAM" id="MobiDB-lite"/>
    </source>
</evidence>
<dbReference type="EC" id="3.4.19.12" evidence="7"/>
<protein>
    <recommendedName>
        <fullName evidence="7">Ubiquitin carboxyl-terminal hydrolase</fullName>
        <ecNumber evidence="7">3.4.19.12</ecNumber>
    </recommendedName>
</protein>
<keyword evidence="11" id="KW-1185">Reference proteome</keyword>
<dbReference type="InterPro" id="IPR001394">
    <property type="entry name" value="Peptidase_C19_UCH"/>
</dbReference>
<evidence type="ECO:0000256" key="2">
    <source>
        <dbReference type="ARBA" id="ARBA00022553"/>
    </source>
</evidence>
<reference evidence="10" key="1">
    <citation type="submission" date="2025-08" db="UniProtKB">
        <authorList>
            <consortium name="Ensembl"/>
        </authorList>
    </citation>
    <scope>IDENTIFICATION</scope>
</reference>
<feature type="compositionally biased region" description="Polar residues" evidence="8">
    <location>
        <begin position="436"/>
        <end position="448"/>
    </location>
</feature>
<keyword evidence="6 7" id="KW-0788">Thiol protease</keyword>
<dbReference type="PANTHER" id="PTHR24006:SF653">
    <property type="entry name" value="UBIQUITIN CARBOXYL-TERMINAL HYDROLASE 36"/>
    <property type="match status" value="1"/>
</dbReference>
<keyword evidence="2" id="KW-0597">Phosphoprotein</keyword>
<dbReference type="Ensembl" id="ENSCLMT00005033376.1">
    <property type="protein sequence ID" value="ENSCLMP00005032007.1"/>
    <property type="gene ID" value="ENSCLMG00005015435.1"/>
</dbReference>
<feature type="domain" description="USP" evidence="9">
    <location>
        <begin position="121"/>
        <end position="422"/>
    </location>
</feature>
<dbReference type="Pfam" id="PF00443">
    <property type="entry name" value="UCH"/>
    <property type="match status" value="1"/>
</dbReference>
<dbReference type="GO" id="GO:0004843">
    <property type="term" value="F:cysteine-type deubiquitinase activity"/>
    <property type="evidence" value="ECO:0007669"/>
    <property type="project" value="UniProtKB-UniRule"/>
</dbReference>
<name>A0A8C2ZVE7_CYCLU</name>
<comment type="catalytic activity">
    <reaction evidence="1 7">
        <text>Thiol-dependent hydrolysis of ester, thioester, amide, peptide and isopeptide bonds formed by the C-terminal Gly of ubiquitin (a 76-residue protein attached to proteins as an intracellular targeting signal).</text>
        <dbReference type="EC" id="3.4.19.12"/>
    </reaction>
</comment>
<dbReference type="GeneTree" id="ENSGT00940000157948"/>